<dbReference type="EMBL" id="LQPR01000035">
    <property type="protein sequence ID" value="ORW71060.1"/>
    <property type="molecule type" value="Genomic_DNA"/>
</dbReference>
<dbReference type="SUPFAM" id="SSF140459">
    <property type="entry name" value="PE/PPE dimer-like"/>
    <property type="match status" value="1"/>
</dbReference>
<dbReference type="InterPro" id="IPR038332">
    <property type="entry name" value="PPE_sf"/>
</dbReference>
<dbReference type="RefSeq" id="WP_085256280.1">
    <property type="nucleotide sequence ID" value="NZ_AP022573.1"/>
</dbReference>
<evidence type="ECO:0000313" key="4">
    <source>
        <dbReference type="EMBL" id="ORW71060.1"/>
    </source>
</evidence>
<evidence type="ECO:0000259" key="2">
    <source>
        <dbReference type="Pfam" id="PF00823"/>
    </source>
</evidence>
<proteinExistence type="inferred from homology"/>
<gene>
    <name evidence="4" type="ORF">AWC23_15590</name>
</gene>
<dbReference type="InterPro" id="IPR022171">
    <property type="entry name" value="PPE_C"/>
</dbReference>
<accession>A0AAJ3NPY6</accession>
<evidence type="ECO:0008006" key="6">
    <source>
        <dbReference type="Google" id="ProtNLM"/>
    </source>
</evidence>
<name>A0AAJ3NPY6_9MYCO</name>
<feature type="domain" description="PPE" evidence="2">
    <location>
        <begin position="2"/>
        <end position="164"/>
    </location>
</feature>
<dbReference type="Pfam" id="PF00823">
    <property type="entry name" value="PPE"/>
    <property type="match status" value="1"/>
</dbReference>
<feature type="domain" description="PPE family C-terminal" evidence="3">
    <location>
        <begin position="323"/>
        <end position="402"/>
    </location>
</feature>
<comment type="similarity">
    <text evidence="1">Belongs to the mycobacterial PPE family.</text>
</comment>
<protein>
    <recommendedName>
        <fullName evidence="6">PPE family protein</fullName>
    </recommendedName>
</protein>
<evidence type="ECO:0000256" key="1">
    <source>
        <dbReference type="ARBA" id="ARBA00010652"/>
    </source>
</evidence>
<reference evidence="4 5" key="1">
    <citation type="submission" date="2016-01" db="EMBL/GenBank/DDBJ databases">
        <title>The new phylogeny of the genus Mycobacterium.</title>
        <authorList>
            <person name="Tarcisio F."/>
            <person name="Conor M."/>
            <person name="Antonella G."/>
            <person name="Elisabetta G."/>
            <person name="Giulia F.S."/>
            <person name="Sara T."/>
            <person name="Anna F."/>
            <person name="Clotilde B."/>
            <person name="Roberto B."/>
            <person name="Veronica D.S."/>
            <person name="Fabio R."/>
            <person name="Monica P."/>
            <person name="Olivier J."/>
            <person name="Enrico T."/>
            <person name="Nicola S."/>
        </authorList>
    </citation>
    <scope>NUCLEOTIDE SEQUENCE [LARGE SCALE GENOMIC DNA]</scope>
    <source>
        <strain evidence="4 5">DSM 44616</strain>
    </source>
</reference>
<dbReference type="PANTHER" id="PTHR46766:SF1">
    <property type="entry name" value="GLUTAMINE-RICH PROTEIN 2"/>
    <property type="match status" value="1"/>
</dbReference>
<dbReference type="FunFam" id="1.20.1260.20:FF:000001">
    <property type="entry name" value="PPE family protein PPE41"/>
    <property type="match status" value="1"/>
</dbReference>
<keyword evidence="5" id="KW-1185">Reference proteome</keyword>
<evidence type="ECO:0000259" key="3">
    <source>
        <dbReference type="Pfam" id="PF12484"/>
    </source>
</evidence>
<dbReference type="Proteomes" id="UP000193387">
    <property type="component" value="Unassembled WGS sequence"/>
</dbReference>
<dbReference type="InterPro" id="IPR000030">
    <property type="entry name" value="PPE_dom"/>
</dbReference>
<sequence length="406" mass="38682">MDYATLPPEVNSARMYTGPGSAAMLAAATAWDGLAVELSTAASNYGSTIADLTGGAWRGPASTSMAAAAAPYVTWMSTTAARATQTAGQARLAAAAYEAAFAMTVPPPLIAANRAQLASLVATNLLGQNTPAIAATEAHYAEMWAHDAAAMYGYAGSSAAATALSPFTGAPATTSGDGAAPAEAAGAQASLSQLMSALPNAIQGLALPGLPGAGWTAGLDDVASWLGLGGADFSTPAGILNFLLGTDGSPLGGAFSSIGLNALSSGFYTPGNFVGTLADALSLQGSGAAAEAAGDAADAAGEAAGAAGSGLGNAVGGLGGAMSAGVGNAASIGPLSVPPAWTAAAEPMGAPAAPLPTAGVGPVPATSGLANTLGGVPLAGPSGRGVSDIPRYGFRPTMVTHPPAAG</sequence>
<dbReference type="GO" id="GO:0052572">
    <property type="term" value="P:response to host immune response"/>
    <property type="evidence" value="ECO:0007669"/>
    <property type="project" value="TreeGrafter"/>
</dbReference>
<dbReference type="Pfam" id="PF12484">
    <property type="entry name" value="PPE-SVP"/>
    <property type="match status" value="1"/>
</dbReference>
<dbReference type="Gene3D" id="1.20.1260.20">
    <property type="entry name" value="PPE superfamily"/>
    <property type="match status" value="1"/>
</dbReference>
<dbReference type="PANTHER" id="PTHR46766">
    <property type="entry name" value="GLUTAMINE-RICH PROTEIN 2"/>
    <property type="match status" value="1"/>
</dbReference>
<comment type="caution">
    <text evidence="4">The sequence shown here is derived from an EMBL/GenBank/DDBJ whole genome shotgun (WGS) entry which is preliminary data.</text>
</comment>
<dbReference type="AlphaFoldDB" id="A0AAJ3NPY6"/>
<evidence type="ECO:0000313" key="5">
    <source>
        <dbReference type="Proteomes" id="UP000193387"/>
    </source>
</evidence>
<organism evidence="4 5">
    <name type="scientific">Mycobacterium saskatchewanense</name>
    <dbReference type="NCBI Taxonomy" id="220927"/>
    <lineage>
        <taxon>Bacteria</taxon>
        <taxon>Bacillati</taxon>
        <taxon>Actinomycetota</taxon>
        <taxon>Actinomycetes</taxon>
        <taxon>Mycobacteriales</taxon>
        <taxon>Mycobacteriaceae</taxon>
        <taxon>Mycobacterium</taxon>
        <taxon>Mycobacterium simiae complex</taxon>
    </lineage>
</organism>